<dbReference type="GO" id="GO:0012505">
    <property type="term" value="C:endomembrane system"/>
    <property type="evidence" value="ECO:0007669"/>
    <property type="project" value="UniProtKB-SubCell"/>
</dbReference>
<keyword evidence="7" id="KW-0067">ATP-binding</keyword>
<dbReference type="SUPFAM" id="SSF52540">
    <property type="entry name" value="P-loop containing nucleoside triphosphate hydrolases"/>
    <property type="match status" value="2"/>
</dbReference>
<dbReference type="GO" id="GO:0016887">
    <property type="term" value="F:ATP hydrolysis activity"/>
    <property type="evidence" value="ECO:0007669"/>
    <property type="project" value="InterPro"/>
</dbReference>
<reference evidence="14" key="2">
    <citation type="submission" date="2025-09" db="UniProtKB">
        <authorList>
            <consortium name="Ensembl"/>
        </authorList>
    </citation>
    <scope>IDENTIFICATION</scope>
</reference>
<feature type="transmembrane region" description="Helical" evidence="11">
    <location>
        <begin position="109"/>
        <end position="129"/>
    </location>
</feature>
<dbReference type="Proteomes" id="UP000261420">
    <property type="component" value="Unplaced"/>
</dbReference>
<dbReference type="GO" id="GO:0016020">
    <property type="term" value="C:membrane"/>
    <property type="evidence" value="ECO:0007669"/>
    <property type="project" value="InterPro"/>
</dbReference>
<feature type="transmembrane region" description="Helical" evidence="11">
    <location>
        <begin position="221"/>
        <end position="242"/>
    </location>
</feature>
<evidence type="ECO:0000259" key="12">
    <source>
        <dbReference type="PROSITE" id="PS50893"/>
    </source>
</evidence>
<comment type="subcellular location">
    <subcellularLocation>
        <location evidence="1">Endomembrane system</location>
        <topology evidence="1">Multi-pass membrane protein</topology>
    </subcellularLocation>
</comment>
<dbReference type="Ensembl" id="ENSSDUT00000011189.1">
    <property type="protein sequence ID" value="ENSSDUP00000010987.1"/>
    <property type="gene ID" value="ENSSDUG00000007899.1"/>
</dbReference>
<feature type="transmembrane region" description="Helical" evidence="11">
    <location>
        <begin position="732"/>
        <end position="759"/>
    </location>
</feature>
<feature type="domain" description="ABC transmembrane type-1" evidence="13">
    <location>
        <begin position="109"/>
        <end position="367"/>
    </location>
</feature>
<feature type="transmembrane region" description="Helical" evidence="11">
    <location>
        <begin position="352"/>
        <end position="373"/>
    </location>
</feature>
<dbReference type="STRING" id="41447.ENSSDUP00000010987"/>
<dbReference type="Pfam" id="PF00664">
    <property type="entry name" value="ABC_membrane"/>
    <property type="match status" value="2"/>
</dbReference>
<dbReference type="InterPro" id="IPR036640">
    <property type="entry name" value="ABC1_TM_sf"/>
</dbReference>
<evidence type="ECO:0000313" key="15">
    <source>
        <dbReference type="Proteomes" id="UP000261420"/>
    </source>
</evidence>
<evidence type="ECO:0000256" key="6">
    <source>
        <dbReference type="ARBA" id="ARBA00022741"/>
    </source>
</evidence>
<keyword evidence="6" id="KW-0547">Nucleotide-binding</keyword>
<feature type="transmembrane region" description="Helical" evidence="11">
    <location>
        <begin position="891"/>
        <end position="908"/>
    </location>
</feature>
<keyword evidence="9 11" id="KW-0472">Membrane</keyword>
<dbReference type="InterPro" id="IPR003593">
    <property type="entry name" value="AAA+_ATPase"/>
</dbReference>
<evidence type="ECO:0000256" key="2">
    <source>
        <dbReference type="ARBA" id="ARBA00009726"/>
    </source>
</evidence>
<feature type="transmembrane region" description="Helical" evidence="11">
    <location>
        <begin position="248"/>
        <end position="267"/>
    </location>
</feature>
<dbReference type="FunFam" id="1.20.1560.10:FF:000015">
    <property type="entry name" value="multidrug resistance-associated protein 5 isoform X1"/>
    <property type="match status" value="1"/>
</dbReference>
<evidence type="ECO:0000259" key="13">
    <source>
        <dbReference type="PROSITE" id="PS50929"/>
    </source>
</evidence>
<dbReference type="PROSITE" id="PS00211">
    <property type="entry name" value="ABC_TRANSPORTER_1"/>
    <property type="match status" value="2"/>
</dbReference>
<dbReference type="InterPro" id="IPR017871">
    <property type="entry name" value="ABC_transporter-like_CS"/>
</dbReference>
<feature type="transmembrane region" description="Helical" evidence="11">
    <location>
        <begin position="787"/>
        <end position="812"/>
    </location>
</feature>
<dbReference type="CDD" id="cd18599">
    <property type="entry name" value="ABC_6TM_MRP5_8_9_D2"/>
    <property type="match status" value="1"/>
</dbReference>
<feature type="transmembrane region" description="Helical" evidence="11">
    <location>
        <begin position="149"/>
        <end position="172"/>
    </location>
</feature>
<dbReference type="InterPro" id="IPR003439">
    <property type="entry name" value="ABC_transporter-like_ATP-bd"/>
</dbReference>
<evidence type="ECO:0000256" key="3">
    <source>
        <dbReference type="ARBA" id="ARBA00022448"/>
    </source>
</evidence>
<dbReference type="InterPro" id="IPR011527">
    <property type="entry name" value="ABC1_TM_dom"/>
</dbReference>
<dbReference type="FunFam" id="1.20.1560.10:FF:000012">
    <property type="entry name" value="ATP binding cassette subfamily C member 5"/>
    <property type="match status" value="1"/>
</dbReference>
<accession>A0A3B4TY48</accession>
<comment type="similarity">
    <text evidence="2">Belongs to the ABC transporter superfamily. ABCC family. Conjugate transporter (TC 3.A.1.208) subfamily.</text>
</comment>
<evidence type="ECO:0000256" key="5">
    <source>
        <dbReference type="ARBA" id="ARBA00022737"/>
    </source>
</evidence>
<dbReference type="PANTHER" id="PTHR24223">
    <property type="entry name" value="ATP-BINDING CASSETTE SUB-FAMILY C"/>
    <property type="match status" value="1"/>
</dbReference>
<feature type="transmembrane region" description="Helical" evidence="11">
    <location>
        <begin position="972"/>
        <end position="994"/>
    </location>
</feature>
<evidence type="ECO:0000256" key="8">
    <source>
        <dbReference type="ARBA" id="ARBA00022989"/>
    </source>
</evidence>
<feature type="transmembrane region" description="Helical" evidence="11">
    <location>
        <begin position="865"/>
        <end position="885"/>
    </location>
</feature>
<evidence type="ECO:0000256" key="11">
    <source>
        <dbReference type="SAM" id="Phobius"/>
    </source>
</evidence>
<evidence type="ECO:0000313" key="14">
    <source>
        <dbReference type="Ensembl" id="ENSSDUP00000010987.1"/>
    </source>
</evidence>
<evidence type="ECO:0000256" key="9">
    <source>
        <dbReference type="ARBA" id="ARBA00023136"/>
    </source>
</evidence>
<dbReference type="PROSITE" id="PS50929">
    <property type="entry name" value="ABC_TM1F"/>
    <property type="match status" value="2"/>
</dbReference>
<sequence>MGNKCHYNYWHNASNRSSFFFTVQVTAALSSPLDRAGFLSFSTMSWMTPVMWSMSRKQLDFSSLSLSPLDGAHVNGDRLQTLWEQEVCAVGLQKASLTRVLLRFQGDRLLLVLVITVLFMLALFVGSGVLVHEILSYVVHPEMWSVFRGVALCLVLVFVELFRVGCLSLSWAMNLRTGIRLKAGFCMLGFNKIISLRTHTGVSLGQMVHVLTSDSYRVFEAVLLGPLVLPFPLLLIICSVYSCYILDYTALIGFFIFLIFILLQLVFARLINVYQQRASAITDTRVRTMSEVLTCIKLIKMYVWEESFERKITERRILEKAALIQNFSVTISPLVPIIAATCTFIVHTWLGLPLSTSTAFPVVTIFNCMRFILSMSPTAVKFLAEAAVSVTRLKRLLLIENPESYVIQKTDHRSEAIIMDKATLSWTKPLHPHNTEDRDDLDNKSRHTEVMPTLRSVSFTLNKGKLLGVCGNVGSGKTSLICSLLEQMHLHQGSVSVDGSIAYTSQQAWVFYGTVQDNILMGEPLDRSRYNRVLSSCNLEADLRILPHRDQTVLGEQGVSLSGGQKQRISLARAVYSNKDIYLLDDPLSAVDAHAGKHIFEECIKKDLQGKSIILVTHQLQYMEFCDEVLVLKDGSVLETGSHLDLMKVEGHYYLFSLFNLCTASCFQPQEEEEDKKKTEVELNGHMDRGIVNPEINNMCVLCEAADQLIDQENNTRGLVTWRTFHQYNKAAGGFCVSFFILLIFIVLITNAALSYWWLSYWLSQGHGTANVTASEQGNVSVNGDLLFYQLMFALIIVLLLSVCTLKCLCFIKITSHAATTLHNCLLRKILDSPMRFFEWNPMGRILSCFSRYQDEVDSLVPHHLNALLVFCLIAVCACVVTSVIFPIVLLPLLLLITLFALLLRMFLRNICELKKMENISRSPCISLCSSIAQGLSTIQAYNKTWQYTQLFQRLSDINANHFLLFNYAMRWLCFLVDSLCAVMALPVALLVIFSSNDIRSPPMKALALCFIVQLTSNCQYMIQSLMEVEARFISVERLLEYITVKGSGPVGQVDQVSEDWPQCGAITFQDYQMRYSQNSPVVLNGLQLHVSGGEKLGIVGKTGSGKSSLAAALFRLVEPAAGRILIDGVDITSISLSDLRRKLSIIPQDPVLFTGTVRYNLDPFSVHSDEEVWAALEKTYMKDTVSGLDGKLQAELTQDEGTFSAGQRQLMCLSRALLRNSKIVLLDEASASVDAETDSLIQITIRDSFQHCTTLTIAHRIHTILQVDRVLVLDHGQVIEFDHPDVLKQRPDSLFSSLLTAANTVMS</sequence>
<evidence type="ECO:0000256" key="7">
    <source>
        <dbReference type="ARBA" id="ARBA00022840"/>
    </source>
</evidence>
<keyword evidence="5" id="KW-0677">Repeat</keyword>
<organism evidence="14 15">
    <name type="scientific">Seriola dumerili</name>
    <name type="common">Greater amberjack</name>
    <name type="synonym">Caranx dumerili</name>
    <dbReference type="NCBI Taxonomy" id="41447"/>
    <lineage>
        <taxon>Eukaryota</taxon>
        <taxon>Metazoa</taxon>
        <taxon>Chordata</taxon>
        <taxon>Craniata</taxon>
        <taxon>Vertebrata</taxon>
        <taxon>Euteleostomi</taxon>
        <taxon>Actinopterygii</taxon>
        <taxon>Neopterygii</taxon>
        <taxon>Teleostei</taxon>
        <taxon>Neoteleostei</taxon>
        <taxon>Acanthomorphata</taxon>
        <taxon>Carangaria</taxon>
        <taxon>Carangiformes</taxon>
        <taxon>Carangidae</taxon>
        <taxon>Seriola</taxon>
    </lineage>
</organism>
<feature type="transmembrane region" description="Helical" evidence="11">
    <location>
        <begin position="323"/>
        <end position="346"/>
    </location>
</feature>
<dbReference type="Gene3D" id="3.40.50.300">
    <property type="entry name" value="P-loop containing nucleotide triphosphate hydrolases"/>
    <property type="match status" value="2"/>
</dbReference>
<keyword evidence="3" id="KW-0813">Transport</keyword>
<dbReference type="SMART" id="SM00382">
    <property type="entry name" value="AAA"/>
    <property type="match status" value="2"/>
</dbReference>
<dbReference type="FunFam" id="3.40.50.300:FF:000074">
    <property type="entry name" value="Multidrug resistance-associated protein 5 isoform 1"/>
    <property type="match status" value="1"/>
</dbReference>
<dbReference type="FunFam" id="3.40.50.300:FF:000997">
    <property type="entry name" value="Multidrug resistance-associated protein 1"/>
    <property type="match status" value="1"/>
</dbReference>
<evidence type="ECO:0000256" key="10">
    <source>
        <dbReference type="ARBA" id="ARBA00023180"/>
    </source>
</evidence>
<feature type="domain" description="ABC transporter" evidence="12">
    <location>
        <begin position="439"/>
        <end position="659"/>
    </location>
</feature>
<dbReference type="InterPro" id="IPR050173">
    <property type="entry name" value="ABC_transporter_C-like"/>
</dbReference>
<feature type="domain" description="ABC transporter" evidence="12">
    <location>
        <begin position="1067"/>
        <end position="1301"/>
    </location>
</feature>
<keyword evidence="15" id="KW-1185">Reference proteome</keyword>
<dbReference type="SUPFAM" id="SSF90123">
    <property type="entry name" value="ABC transporter transmembrane region"/>
    <property type="match status" value="2"/>
</dbReference>
<keyword evidence="4 11" id="KW-0812">Transmembrane</keyword>
<dbReference type="PROSITE" id="PS50893">
    <property type="entry name" value="ABC_TRANSPORTER_2"/>
    <property type="match status" value="2"/>
</dbReference>
<dbReference type="InterPro" id="IPR027417">
    <property type="entry name" value="P-loop_NTPase"/>
</dbReference>
<dbReference type="Pfam" id="PF00005">
    <property type="entry name" value="ABC_tran"/>
    <property type="match status" value="2"/>
</dbReference>
<reference evidence="14" key="1">
    <citation type="submission" date="2025-08" db="UniProtKB">
        <authorList>
            <consortium name="Ensembl"/>
        </authorList>
    </citation>
    <scope>IDENTIFICATION</scope>
</reference>
<keyword evidence="8 11" id="KW-1133">Transmembrane helix</keyword>
<name>A0A3B4TY48_SERDU</name>
<protein>
    <submittedName>
        <fullName evidence="14">ATP-binding cassette, sub-family C (CFTR/MRP), member 12</fullName>
    </submittedName>
</protein>
<dbReference type="GO" id="GO:0005524">
    <property type="term" value="F:ATP binding"/>
    <property type="evidence" value="ECO:0007669"/>
    <property type="project" value="UniProtKB-KW"/>
</dbReference>
<dbReference type="Gene3D" id="1.20.1560.10">
    <property type="entry name" value="ABC transporter type 1, transmembrane domain"/>
    <property type="match status" value="2"/>
</dbReference>
<dbReference type="PANTHER" id="PTHR24223:SF10">
    <property type="entry name" value="ATP-BINDING CASSETTE SUB-FAMILY C MEMBER 12"/>
    <property type="match status" value="1"/>
</dbReference>
<dbReference type="CDD" id="cd03244">
    <property type="entry name" value="ABCC_MRP_domain2"/>
    <property type="match status" value="1"/>
</dbReference>
<evidence type="ECO:0000256" key="4">
    <source>
        <dbReference type="ARBA" id="ARBA00022692"/>
    </source>
</evidence>
<dbReference type="CDD" id="cd03250">
    <property type="entry name" value="ABCC_MRP_domain1"/>
    <property type="match status" value="1"/>
</dbReference>
<feature type="domain" description="ABC transmembrane type-1" evidence="13">
    <location>
        <begin position="739"/>
        <end position="1031"/>
    </location>
</feature>
<proteinExistence type="inferred from homology"/>
<dbReference type="GeneTree" id="ENSGT00940000159578"/>
<evidence type="ECO:0000256" key="1">
    <source>
        <dbReference type="ARBA" id="ARBA00004127"/>
    </source>
</evidence>
<dbReference type="GO" id="GO:0140359">
    <property type="term" value="F:ABC-type transporter activity"/>
    <property type="evidence" value="ECO:0007669"/>
    <property type="project" value="InterPro"/>
</dbReference>
<keyword evidence="10" id="KW-0325">Glycoprotein</keyword>